<reference evidence="1 2" key="1">
    <citation type="submission" date="2019-06" db="EMBL/GenBank/DDBJ databases">
        <title>A complete genome sequence for Luteibacter pinisoli MAH-14.</title>
        <authorList>
            <person name="Baltrus D.A."/>
        </authorList>
    </citation>
    <scope>NUCLEOTIDE SEQUENCE [LARGE SCALE GENOMIC DNA]</scope>
    <source>
        <strain evidence="1 2">MAH-14</strain>
    </source>
</reference>
<dbReference type="OrthoDB" id="5958762at2"/>
<sequence>MKRWLAVALATQAPAVPLAEVADPALWRQLSEMAAAGVRGGAELRAVRPARARKVSDVAGGLGVASWSGGALRLSSTVAIVDSEIRVDVDDNVIVAQGRVDGRCVSRAEVQRHYPGLVITQPPTPHGPQRTVWSAFGDWGQLAFSFPQEAPSCLETLSLTPHPESPDT</sequence>
<dbReference type="Proteomes" id="UP000316093">
    <property type="component" value="Chromosome"/>
</dbReference>
<dbReference type="RefSeq" id="WP_139979138.1">
    <property type="nucleotide sequence ID" value="NZ_CP041046.1"/>
</dbReference>
<dbReference type="AlphaFoldDB" id="A0A4Y5Z072"/>
<accession>A0A4Y5Z072</accession>
<dbReference type="KEGG" id="lpy:FIV34_01920"/>
<protein>
    <submittedName>
        <fullName evidence="1">Uncharacterized protein</fullName>
    </submittedName>
</protein>
<keyword evidence="2" id="KW-1185">Reference proteome</keyword>
<evidence type="ECO:0000313" key="1">
    <source>
        <dbReference type="EMBL" id="QDE38039.1"/>
    </source>
</evidence>
<dbReference type="EMBL" id="CP041046">
    <property type="protein sequence ID" value="QDE38039.1"/>
    <property type="molecule type" value="Genomic_DNA"/>
</dbReference>
<organism evidence="1 2">
    <name type="scientific">Luteibacter pinisoli</name>
    <dbReference type="NCBI Taxonomy" id="2589080"/>
    <lineage>
        <taxon>Bacteria</taxon>
        <taxon>Pseudomonadati</taxon>
        <taxon>Pseudomonadota</taxon>
        <taxon>Gammaproteobacteria</taxon>
        <taxon>Lysobacterales</taxon>
        <taxon>Rhodanobacteraceae</taxon>
        <taxon>Luteibacter</taxon>
    </lineage>
</organism>
<evidence type="ECO:0000313" key="2">
    <source>
        <dbReference type="Proteomes" id="UP000316093"/>
    </source>
</evidence>
<name>A0A4Y5Z072_9GAMM</name>
<gene>
    <name evidence="1" type="ORF">FIV34_01920</name>
</gene>
<proteinExistence type="predicted"/>